<organism evidence="2 3">
    <name type="scientific">Rattus norvegicus</name>
    <name type="common">Rat</name>
    <dbReference type="NCBI Taxonomy" id="10116"/>
    <lineage>
        <taxon>Eukaryota</taxon>
        <taxon>Metazoa</taxon>
        <taxon>Chordata</taxon>
        <taxon>Craniata</taxon>
        <taxon>Vertebrata</taxon>
        <taxon>Euteleostomi</taxon>
        <taxon>Mammalia</taxon>
        <taxon>Eutheria</taxon>
        <taxon>Euarchontoglires</taxon>
        <taxon>Glires</taxon>
        <taxon>Rodentia</taxon>
        <taxon>Myomorpha</taxon>
        <taxon>Muroidea</taxon>
        <taxon>Muridae</taxon>
        <taxon>Murinae</taxon>
        <taxon>Rattus</taxon>
    </lineage>
</organism>
<dbReference type="EMBL" id="CH473948">
    <property type="protein sequence ID" value="EDM04144.1"/>
    <property type="molecule type" value="Genomic_DNA"/>
</dbReference>
<proteinExistence type="predicted"/>
<evidence type="ECO:0000313" key="2">
    <source>
        <dbReference type="EMBL" id="EDM04144.1"/>
    </source>
</evidence>
<keyword evidence="1" id="KW-0812">Transmembrane</keyword>
<keyword evidence="1" id="KW-0472">Membrane</keyword>
<dbReference type="Proteomes" id="UP000234681">
    <property type="component" value="Chromosome 10"/>
</dbReference>
<reference evidence="2 3" key="1">
    <citation type="submission" date="2005-07" db="EMBL/GenBank/DDBJ databases">
        <authorList>
            <person name="Mural R.J."/>
            <person name="Li P.W."/>
            <person name="Adams M.D."/>
            <person name="Amanatides P.G."/>
            <person name="Baden-Tillson H."/>
            <person name="Barnstead M."/>
            <person name="Chin S.H."/>
            <person name="Dew I."/>
            <person name="Evans C.A."/>
            <person name="Ferriera S."/>
            <person name="Flanigan M."/>
            <person name="Fosler C."/>
            <person name="Glodek A."/>
            <person name="Gu Z."/>
            <person name="Holt R.A."/>
            <person name="Jennings D."/>
            <person name="Kraft C.L."/>
            <person name="Lu F."/>
            <person name="Nguyen T."/>
            <person name="Nusskern D.R."/>
            <person name="Pfannkoch C.M."/>
            <person name="Sitter C."/>
            <person name="Sutton G.G."/>
            <person name="Venter J.C."/>
            <person name="Wang Z."/>
            <person name="Woodage T."/>
            <person name="Zheng X.H."/>
            <person name="Zhong F."/>
        </authorList>
    </citation>
    <scope>NUCLEOTIDE SEQUENCE [LARGE SCALE GENOMIC DNA]</scope>
    <source>
        <strain>BN</strain>
        <strain evidence="3">Sprague-Dawley</strain>
    </source>
</reference>
<keyword evidence="1" id="KW-1133">Transmembrane helix</keyword>
<gene>
    <name evidence="2" type="ORF">rCG_34463</name>
</gene>
<evidence type="ECO:0000313" key="3">
    <source>
        <dbReference type="Proteomes" id="UP000234681"/>
    </source>
</evidence>
<evidence type="ECO:0000256" key="1">
    <source>
        <dbReference type="SAM" id="Phobius"/>
    </source>
</evidence>
<name>A6HDN9_RAT</name>
<accession>A6HDN9</accession>
<feature type="transmembrane region" description="Helical" evidence="1">
    <location>
        <begin position="68"/>
        <end position="98"/>
    </location>
</feature>
<sequence length="102" mass="11366">MFPLCCLSLPISLIPTLDINVFFPVLCGSLARSVIPSCLKWMGGLLTGDFLLSLSTVRLTLSPNPVHLSAYIFVSFFSFIPKYCLSLFFVSSLIRYFISAYL</sequence>
<protein>
    <submittedName>
        <fullName evidence="2">RCG34463</fullName>
    </submittedName>
</protein>
<dbReference type="AlphaFoldDB" id="A6HDN9"/>